<dbReference type="Proteomes" id="UP000187412">
    <property type="component" value="Unassembled WGS sequence"/>
</dbReference>
<evidence type="ECO:0000313" key="1">
    <source>
        <dbReference type="EMBL" id="OMD44745.1"/>
    </source>
</evidence>
<dbReference type="InterPro" id="IPR043519">
    <property type="entry name" value="NT_sf"/>
</dbReference>
<gene>
    <name evidence="1" type="ORF">BSK56_21845</name>
</gene>
<dbReference type="EMBL" id="MPTB01000030">
    <property type="protein sequence ID" value="OMD44745.1"/>
    <property type="molecule type" value="Genomic_DNA"/>
</dbReference>
<evidence type="ECO:0000313" key="2">
    <source>
        <dbReference type="Proteomes" id="UP000187412"/>
    </source>
</evidence>
<organism evidence="1 2">
    <name type="scientific">Paenibacillus borealis</name>
    <dbReference type="NCBI Taxonomy" id="160799"/>
    <lineage>
        <taxon>Bacteria</taxon>
        <taxon>Bacillati</taxon>
        <taxon>Bacillota</taxon>
        <taxon>Bacilli</taxon>
        <taxon>Bacillales</taxon>
        <taxon>Paenibacillaceae</taxon>
        <taxon>Paenibacillus</taxon>
    </lineage>
</organism>
<reference evidence="1 2" key="1">
    <citation type="submission" date="2016-10" db="EMBL/GenBank/DDBJ databases">
        <title>Paenibacillus species isolates.</title>
        <authorList>
            <person name="Beno S.M."/>
        </authorList>
    </citation>
    <scope>NUCLEOTIDE SEQUENCE [LARGE SCALE GENOMIC DNA]</scope>
    <source>
        <strain evidence="1 2">FSL H7-0744</strain>
    </source>
</reference>
<sequence length="255" mass="28562">MKQDVAIRQVGLAVKDDPAVRAVFLKGAHARGEQDAYSDVDLYCLVHSEGLTDFLARRISYMESYKPLIFWSEANFVGPQIVGVFEDGLHFDLYTVTAESLKQTEQILVLHDPEGCLANYKAESFPMSDVEITRILSGFTFSLLEFETAYLRGDLLWAHRLGSHLAADLMIVLRHVADPSTAQLGIKRLHHKLSPQQLDELTGALNALGPDALPSGVQKLVDLAVVLIADLTERLSENWNQRFFDFMVKRIYALS</sequence>
<dbReference type="SUPFAM" id="SSF81301">
    <property type="entry name" value="Nucleotidyltransferase"/>
    <property type="match status" value="1"/>
</dbReference>
<evidence type="ECO:0008006" key="3">
    <source>
        <dbReference type="Google" id="ProtNLM"/>
    </source>
</evidence>
<protein>
    <recommendedName>
        <fullName evidence="3">DNA polymerase III subunit beta</fullName>
    </recommendedName>
</protein>
<name>A0ABX3H389_PAEBO</name>
<keyword evidence="2" id="KW-1185">Reference proteome</keyword>
<dbReference type="RefSeq" id="WP_076112727.1">
    <property type="nucleotide sequence ID" value="NZ_MPTB01000030.1"/>
</dbReference>
<dbReference type="Gene3D" id="3.30.460.10">
    <property type="entry name" value="Beta Polymerase, domain 2"/>
    <property type="match status" value="1"/>
</dbReference>
<comment type="caution">
    <text evidence="1">The sequence shown here is derived from an EMBL/GenBank/DDBJ whole genome shotgun (WGS) entry which is preliminary data.</text>
</comment>
<accession>A0ABX3H389</accession>
<dbReference type="CDD" id="cd05403">
    <property type="entry name" value="NT_KNTase_like"/>
    <property type="match status" value="1"/>
</dbReference>
<proteinExistence type="predicted"/>